<accession>A0ABZ3D2Z0</accession>
<dbReference type="Proteomes" id="UP001449795">
    <property type="component" value="Chromosome"/>
</dbReference>
<feature type="transmembrane region" description="Helical" evidence="1">
    <location>
        <begin position="59"/>
        <end position="78"/>
    </location>
</feature>
<feature type="transmembrane region" description="Helical" evidence="1">
    <location>
        <begin position="138"/>
        <end position="161"/>
    </location>
</feature>
<feature type="transmembrane region" description="Helical" evidence="1">
    <location>
        <begin position="6"/>
        <end position="27"/>
    </location>
</feature>
<keyword evidence="3" id="KW-1185">Reference proteome</keyword>
<dbReference type="InterPro" id="IPR046730">
    <property type="entry name" value="DUF6622"/>
</dbReference>
<proteinExistence type="predicted"/>
<keyword evidence="1" id="KW-0812">Transmembrane</keyword>
<keyword evidence="1" id="KW-0472">Membrane</keyword>
<dbReference type="EMBL" id="CP152276">
    <property type="protein sequence ID" value="XAE41964.1"/>
    <property type="molecule type" value="Genomic_DNA"/>
</dbReference>
<evidence type="ECO:0000313" key="2">
    <source>
        <dbReference type="EMBL" id="XAE41964.1"/>
    </source>
</evidence>
<reference evidence="2 3" key="1">
    <citation type="submission" date="2024-04" db="EMBL/GenBank/DDBJ databases">
        <title>Complete genome sequence of Nguyenibacter vanlangesis HBCM-1154, a strain capable of nitrogen fixation, IAA production, and phosphorus solubilization isolated from sugarcane soil.</title>
        <authorList>
            <person name="MY HANH P."/>
        </authorList>
    </citation>
    <scope>NUCLEOTIDE SEQUENCE [LARGE SCALE GENOMIC DNA]</scope>
    <source>
        <strain evidence="2 3">HBCM 1154</strain>
    </source>
</reference>
<protein>
    <submittedName>
        <fullName evidence="2">DUF6622 family protein</fullName>
    </submittedName>
</protein>
<feature type="transmembrane region" description="Helical" evidence="1">
    <location>
        <begin position="34"/>
        <end position="53"/>
    </location>
</feature>
<sequence length="179" mass="19454">MSDILSHTPIWIWVILFLLVRRGFAALQPERISIARLFILPLVMIGWSLYALTTQMHDAPAALAGFVGIGLIVTVIMHRRIRLADGLVLERGTMTLLRPGMPAILIVSIGGFGVRYALGVEVATNPWRVGDVFFTTIYGTMSGLVSGAALGLATGQVAAALRPAYSNFTPRFGRQFDDI</sequence>
<organism evidence="2 3">
    <name type="scientific">Nguyenibacter vanlangensis</name>
    <dbReference type="NCBI Taxonomy" id="1216886"/>
    <lineage>
        <taxon>Bacteria</taxon>
        <taxon>Pseudomonadati</taxon>
        <taxon>Pseudomonadota</taxon>
        <taxon>Alphaproteobacteria</taxon>
        <taxon>Acetobacterales</taxon>
        <taxon>Acetobacteraceae</taxon>
        <taxon>Nguyenibacter</taxon>
    </lineage>
</organism>
<evidence type="ECO:0000313" key="3">
    <source>
        <dbReference type="Proteomes" id="UP001449795"/>
    </source>
</evidence>
<dbReference type="RefSeq" id="WP_342627782.1">
    <property type="nucleotide sequence ID" value="NZ_CP152276.1"/>
</dbReference>
<evidence type="ECO:0000256" key="1">
    <source>
        <dbReference type="SAM" id="Phobius"/>
    </source>
</evidence>
<gene>
    <name evidence="2" type="ORF">AAC691_17045</name>
</gene>
<keyword evidence="1" id="KW-1133">Transmembrane helix</keyword>
<dbReference type="Pfam" id="PF20327">
    <property type="entry name" value="DUF6622"/>
    <property type="match status" value="1"/>
</dbReference>
<name>A0ABZ3D2Z0_9PROT</name>
<feature type="transmembrane region" description="Helical" evidence="1">
    <location>
        <begin position="99"/>
        <end position="118"/>
    </location>
</feature>